<dbReference type="PROSITE" id="PS50004">
    <property type="entry name" value="C2"/>
    <property type="match status" value="2"/>
</dbReference>
<proteinExistence type="inferred from homology"/>
<evidence type="ECO:0000256" key="5">
    <source>
        <dbReference type="ARBA" id="ARBA00022723"/>
    </source>
</evidence>
<dbReference type="SMART" id="SM00155">
    <property type="entry name" value="PLDc"/>
    <property type="match status" value="4"/>
</dbReference>
<dbReference type="InterPro" id="IPR024632">
    <property type="entry name" value="PLipase_D_C"/>
</dbReference>
<feature type="domain" description="C2" evidence="11">
    <location>
        <begin position="859"/>
        <end position="998"/>
    </location>
</feature>
<accession>A0A0E0ABL8</accession>
<dbReference type="Pfam" id="PF00168">
    <property type="entry name" value="C2"/>
    <property type="match status" value="2"/>
</dbReference>
<evidence type="ECO:0000313" key="14">
    <source>
        <dbReference type="Proteomes" id="UP000026961"/>
    </source>
</evidence>
<dbReference type="STRING" id="40148.A0A0E0ABL8"/>
<organism evidence="13">
    <name type="scientific">Oryza glumipatula</name>
    <dbReference type="NCBI Taxonomy" id="40148"/>
    <lineage>
        <taxon>Eukaryota</taxon>
        <taxon>Viridiplantae</taxon>
        <taxon>Streptophyta</taxon>
        <taxon>Embryophyta</taxon>
        <taxon>Tracheophyta</taxon>
        <taxon>Spermatophyta</taxon>
        <taxon>Magnoliopsida</taxon>
        <taxon>Liliopsida</taxon>
        <taxon>Poales</taxon>
        <taxon>Poaceae</taxon>
        <taxon>BOP clade</taxon>
        <taxon>Oryzoideae</taxon>
        <taxon>Oryzeae</taxon>
        <taxon>Oryzinae</taxon>
        <taxon>Oryza</taxon>
    </lineage>
</organism>
<dbReference type="InterPro" id="IPR000008">
    <property type="entry name" value="C2_dom"/>
</dbReference>
<evidence type="ECO:0000256" key="8">
    <source>
        <dbReference type="ARBA" id="ARBA00022837"/>
    </source>
</evidence>
<dbReference type="Pfam" id="PF00614">
    <property type="entry name" value="PLDc"/>
    <property type="match status" value="3"/>
</dbReference>
<dbReference type="Gene3D" id="3.30.870.10">
    <property type="entry name" value="Endonuclease Chain A"/>
    <property type="match status" value="4"/>
</dbReference>
<evidence type="ECO:0000259" key="12">
    <source>
        <dbReference type="PROSITE" id="PS50035"/>
    </source>
</evidence>
<dbReference type="PANTHER" id="PTHR18896">
    <property type="entry name" value="PHOSPHOLIPASE D"/>
    <property type="match status" value="1"/>
</dbReference>
<dbReference type="EnsemblPlants" id="OGLUM06G21460.1">
    <property type="protein sequence ID" value="OGLUM06G21460.1"/>
    <property type="gene ID" value="OGLUM06G21460"/>
</dbReference>
<dbReference type="SUPFAM" id="SSF56024">
    <property type="entry name" value="Phospholipase D/nuclease"/>
    <property type="match status" value="4"/>
</dbReference>
<dbReference type="CDD" id="cd04015">
    <property type="entry name" value="C2_plant_PLD"/>
    <property type="match status" value="2"/>
</dbReference>
<evidence type="ECO:0000256" key="4">
    <source>
        <dbReference type="ARBA" id="ARBA00012027"/>
    </source>
</evidence>
<evidence type="ECO:0000256" key="9">
    <source>
        <dbReference type="ARBA" id="ARBA00022963"/>
    </source>
</evidence>
<dbReference type="EC" id="3.1.4.4" evidence="4"/>
<dbReference type="GO" id="GO:0004630">
    <property type="term" value="F:phospholipase D activity"/>
    <property type="evidence" value="ECO:0007669"/>
    <property type="project" value="UniProtKB-EC"/>
</dbReference>
<evidence type="ECO:0000259" key="11">
    <source>
        <dbReference type="PROSITE" id="PS50004"/>
    </source>
</evidence>
<sequence>MAHLLMHGTLDATIFEATNLTNPTRLTGNAPEGFRKWWEGLENGLEKTTGLGPGGTRLYATVDLGRARLGRTRVIDDEPVSPRWDERFHFYCAHFAENVVFSVKVALSVDAKLIGRAYLPVRDLLSGEAVERKLDILGDDKKKLPHGPTIHVRLQFKDVAADGGGKWWGGGVGDAAYPGVPCTYFKQHAGCRVTLYQDAHAPDTFAPRIPLAGGAHYQQGRCWEDVFDAISNAKHLIYITGWSVFTDITLIRDPSRQRPGGDATIGELLKRKASEGVRVLMLVWNDVSSIQALHAIGIKLSVAQTHDEDTLAYFEDSDVHCVLCPRQADAAAGSSFIMGTKVSLLATHHQKTVIVDHDMPAGTGGGGSDIRRIVSFVGGLDLCDGRYDTQSHSLFRTLDAAHHKDFHQPSIDDAELAKGGPREPWHDIHSKLEGPIAWDVLYNFEQRWRKQSGHADLLVNLTALEHLITPPSPVKLPGTNSDDHHDDAWNVQLFRSIDGGACDGFPSSPEAAARLDLVSGKNNVIERSIQDAYIHAIRRARDFIYIENQYFIGSSYGWRPGGGVRPEDVEAVNLIPRELSLKIVSKIAAGERFAVYVVVPMWPEGHPGSEAMQAILDWQRRTMEMMYYDIAVALKANHSDADPRDYLTFFCLGNKEAKSHGEYVPAHRPDQDTDYAKAQNARRFMIYVHSKMMIVDDEYIIVGSANINQRSMDGGRDSEIAMGAFQPHHLNINGQAARGQIHGFRMSLWYEHLGVLHDDFVRPGSLECVRRVNAMADRHWQLYAGEELHGDLPGHLLTYPVAVAKDGGAVTALPGAEFFPDTEAKQINQHANQKLTTTGKLALDAPRAGDVSGSGGGGGRRRSRRGAAMAHLLLHGTLEATILEADHLSNPTRATGAAPGIFRKFVEGFEDSLGLGKGATRLYATIDLGRARVGRTRVVNDEPVNPRWYEVFHIYCAHFAADVVFSVKAAQPIGATLIGRAYLPVRELLSGEAIERRLDILDAGRRRISHGPTIHVRLQFRDVAGDRHGWGRGVSGARYPGVPYTFFSQRPGCRVTLYQDAHVPDAFAPRIPLAGGGYYRQGRCWEDVFDAISNAKHLIYLTGWSVYTEITLIRDGTRQRPGGDATLGELLKRKASEGVRVLLLVWDDRTSVESLGMKWGFMSTHDAETADYFRGTDVRCVLCPRNPDAGRSAIMGAQIAYMITHHQKTVIVDHDMPVPRGGGSRRIVSFVGGLDLCDGRYDTQFHSLFRTLDTAHHSDFHQPNLDGAAITKGGPREPWHDIHSKIEGPAAWDVLYNFEQRWRKQGGDKDLLLDLKAMADLIIPPSPVMFPDDGEAWNVQLFRSIDGGACFGFPSTPEAAARSGLVSGKNNTIDRSIQDAYIHAIRRAKNFIYIENQYFLGSSFAWKADGIRPEDIEALHLIPREISLKIVNKIEAGERFAVYVVLPMWPEGPPASGSVQAILDWQRRTMEMMYYDIAVALEAKRIDADPRDYLTFFCLGNREVKLNVDDEYIIVGSANINQRSMDGGRDSEIAMGAFQPCHLNTKGLVARGQIHGFRMSLWYEHLGMLHDNFLNPESLECVQRVNKMADKYWDLYASDELNDDLPGHLLTYPVRVTKEGTVTELPGAKFFPDTQAPPTTSTSSLDLAICQHQQTVDEQQPYHLNTVAEGMPTAFRCRCGAHPKFHKSIHNVSHS</sequence>
<dbReference type="Pfam" id="PF12357">
    <property type="entry name" value="PLD_C"/>
    <property type="match status" value="2"/>
</dbReference>
<dbReference type="Proteomes" id="UP000026961">
    <property type="component" value="Chromosome 6"/>
</dbReference>
<evidence type="ECO:0000256" key="7">
    <source>
        <dbReference type="ARBA" id="ARBA00022801"/>
    </source>
</evidence>
<evidence type="ECO:0000256" key="10">
    <source>
        <dbReference type="ARBA" id="ARBA00023098"/>
    </source>
</evidence>
<reference evidence="13" key="1">
    <citation type="submission" date="2015-04" db="UniProtKB">
        <authorList>
            <consortium name="EnsemblPlants"/>
        </authorList>
    </citation>
    <scope>IDENTIFICATION</scope>
</reference>
<reference evidence="13" key="2">
    <citation type="submission" date="2018-05" db="EMBL/GenBank/DDBJ databases">
        <title>OgluRS3 (Oryza glumaepatula Reference Sequence Version 3).</title>
        <authorList>
            <person name="Zhang J."/>
            <person name="Kudrna D."/>
            <person name="Lee S."/>
            <person name="Talag J."/>
            <person name="Welchert J."/>
            <person name="Wing R.A."/>
        </authorList>
    </citation>
    <scope>NUCLEOTIDE SEQUENCE [LARGE SCALE GENOMIC DNA]</scope>
</reference>
<keyword evidence="10" id="KW-0443">Lipid metabolism</keyword>
<dbReference type="GO" id="GO:0005886">
    <property type="term" value="C:plasma membrane"/>
    <property type="evidence" value="ECO:0007669"/>
    <property type="project" value="TreeGrafter"/>
</dbReference>
<keyword evidence="8" id="KW-0106">Calcium</keyword>
<dbReference type="InterPro" id="IPR015679">
    <property type="entry name" value="PLipase_D_fam"/>
</dbReference>
<keyword evidence="9" id="KW-0442">Lipid degradation</keyword>
<dbReference type="SUPFAM" id="SSF49562">
    <property type="entry name" value="C2 domain (Calcium/lipid-binding domain, CaLB)"/>
    <property type="match status" value="2"/>
</dbReference>
<dbReference type="HOGENOM" id="CLU_245986_0_0_1"/>
<dbReference type="FunFam" id="3.30.870.10:FF:000025">
    <property type="entry name" value="Phospholipase D delta"/>
    <property type="match status" value="2"/>
</dbReference>
<evidence type="ECO:0000256" key="3">
    <source>
        <dbReference type="ARBA" id="ARBA00010683"/>
    </source>
</evidence>
<feature type="domain" description="C2" evidence="11">
    <location>
        <begin position="1"/>
        <end position="134"/>
    </location>
</feature>
<dbReference type="GO" id="GO:0046872">
    <property type="term" value="F:metal ion binding"/>
    <property type="evidence" value="ECO:0007669"/>
    <property type="project" value="UniProtKB-KW"/>
</dbReference>
<dbReference type="InterPro" id="IPR001736">
    <property type="entry name" value="PLipase_D/transphosphatidylase"/>
</dbReference>
<keyword evidence="7" id="KW-0378">Hydrolase</keyword>
<dbReference type="PANTHER" id="PTHR18896:SF59">
    <property type="entry name" value="PHOSPHOLIPASE D ALPHA 2"/>
    <property type="match status" value="1"/>
</dbReference>
<feature type="domain" description="PLD phosphodiesterase" evidence="12">
    <location>
        <begin position="344"/>
        <end position="386"/>
    </location>
</feature>
<keyword evidence="6" id="KW-0677">Repeat</keyword>
<protein>
    <recommendedName>
        <fullName evidence="4">phospholipase D</fullName>
        <ecNumber evidence="4">3.1.4.4</ecNumber>
    </recommendedName>
</protein>
<feature type="domain" description="PLD phosphodiesterase" evidence="12">
    <location>
        <begin position="1201"/>
        <end position="1240"/>
    </location>
</feature>
<dbReference type="SMART" id="SM00239">
    <property type="entry name" value="C2"/>
    <property type="match status" value="2"/>
</dbReference>
<comment type="similarity">
    <text evidence="3">Belongs to the phospholipase D family. C2-PLD subfamily.</text>
</comment>
<dbReference type="Gramene" id="OGLUM06G21460.1">
    <property type="protein sequence ID" value="OGLUM06G21460.1"/>
    <property type="gene ID" value="OGLUM06G21460"/>
</dbReference>
<keyword evidence="14" id="KW-1185">Reference proteome</keyword>
<dbReference type="InterPro" id="IPR035892">
    <property type="entry name" value="C2_domain_sf"/>
</dbReference>
<evidence type="ECO:0000256" key="1">
    <source>
        <dbReference type="ARBA" id="ARBA00000798"/>
    </source>
</evidence>
<evidence type="ECO:0000313" key="13">
    <source>
        <dbReference type="EnsemblPlants" id="OGLUM06G21460.1"/>
    </source>
</evidence>
<feature type="domain" description="PLD phosphodiesterase" evidence="12">
    <location>
        <begin position="684"/>
        <end position="711"/>
    </location>
</feature>
<evidence type="ECO:0000256" key="2">
    <source>
        <dbReference type="ARBA" id="ARBA00001913"/>
    </source>
</evidence>
<name>A0A0E0ABL8_9ORYZ</name>
<dbReference type="Gene3D" id="2.60.40.150">
    <property type="entry name" value="C2 domain"/>
    <property type="match status" value="2"/>
</dbReference>
<dbReference type="PROSITE" id="PS50035">
    <property type="entry name" value="PLD"/>
    <property type="match status" value="3"/>
</dbReference>
<keyword evidence="5" id="KW-0479">Metal-binding</keyword>
<dbReference type="GO" id="GO:0009395">
    <property type="term" value="P:phospholipid catabolic process"/>
    <property type="evidence" value="ECO:0007669"/>
    <property type="project" value="TreeGrafter"/>
</dbReference>
<evidence type="ECO:0000256" key="6">
    <source>
        <dbReference type="ARBA" id="ARBA00022737"/>
    </source>
</evidence>
<dbReference type="eggNOG" id="KOG1329">
    <property type="taxonomic scope" value="Eukaryota"/>
</dbReference>
<comment type="cofactor">
    <cofactor evidence="2">
        <name>Ca(2+)</name>
        <dbReference type="ChEBI" id="CHEBI:29108"/>
    </cofactor>
</comment>
<comment type="catalytic activity">
    <reaction evidence="1">
        <text>a 1,2-diacyl-sn-glycero-3-phosphocholine + H2O = a 1,2-diacyl-sn-glycero-3-phosphate + choline + H(+)</text>
        <dbReference type="Rhea" id="RHEA:14445"/>
        <dbReference type="ChEBI" id="CHEBI:15354"/>
        <dbReference type="ChEBI" id="CHEBI:15377"/>
        <dbReference type="ChEBI" id="CHEBI:15378"/>
        <dbReference type="ChEBI" id="CHEBI:57643"/>
        <dbReference type="ChEBI" id="CHEBI:58608"/>
        <dbReference type="EC" id="3.1.4.4"/>
    </reaction>
</comment>